<dbReference type="AlphaFoldDB" id="A0AAV0NP40"/>
<evidence type="ECO:0000313" key="3">
    <source>
        <dbReference type="Proteomes" id="UP001154282"/>
    </source>
</evidence>
<proteinExistence type="predicted"/>
<keyword evidence="3" id="KW-1185">Reference proteome</keyword>
<name>A0AAV0NP40_9ROSI</name>
<feature type="region of interest" description="Disordered" evidence="1">
    <location>
        <begin position="25"/>
        <end position="45"/>
    </location>
</feature>
<evidence type="ECO:0000256" key="1">
    <source>
        <dbReference type="SAM" id="MobiDB-lite"/>
    </source>
</evidence>
<accession>A0AAV0NP40</accession>
<comment type="caution">
    <text evidence="2">The sequence shown here is derived from an EMBL/GenBank/DDBJ whole genome shotgun (WGS) entry which is preliminary data.</text>
</comment>
<gene>
    <name evidence="2" type="ORF">LITE_LOCUS34430</name>
</gene>
<evidence type="ECO:0000313" key="2">
    <source>
        <dbReference type="EMBL" id="CAI0460355.1"/>
    </source>
</evidence>
<organism evidence="2 3">
    <name type="scientific">Linum tenue</name>
    <dbReference type="NCBI Taxonomy" id="586396"/>
    <lineage>
        <taxon>Eukaryota</taxon>
        <taxon>Viridiplantae</taxon>
        <taxon>Streptophyta</taxon>
        <taxon>Embryophyta</taxon>
        <taxon>Tracheophyta</taxon>
        <taxon>Spermatophyta</taxon>
        <taxon>Magnoliopsida</taxon>
        <taxon>eudicotyledons</taxon>
        <taxon>Gunneridae</taxon>
        <taxon>Pentapetalae</taxon>
        <taxon>rosids</taxon>
        <taxon>fabids</taxon>
        <taxon>Malpighiales</taxon>
        <taxon>Linaceae</taxon>
        <taxon>Linum</taxon>
    </lineage>
</organism>
<sequence length="132" mass="14077">MSTTVNPKTAKAARVELWVEAVSKKPPRSEKVGNGSYGGQLVRPKKGVGGRFGGQLAQQTLPDMAPFREIQLPIVAVQNLPAAQIALKVVGVALALPAHMKNSDMYVDLAHTKFQAMVASFRAQKEGADIIA</sequence>
<dbReference type="Proteomes" id="UP001154282">
    <property type="component" value="Unassembled WGS sequence"/>
</dbReference>
<protein>
    <submittedName>
        <fullName evidence="2">Uncharacterized protein</fullName>
    </submittedName>
</protein>
<dbReference type="EMBL" id="CAMGYJ010000008">
    <property type="protein sequence ID" value="CAI0460355.1"/>
    <property type="molecule type" value="Genomic_DNA"/>
</dbReference>
<reference evidence="2" key="1">
    <citation type="submission" date="2022-08" db="EMBL/GenBank/DDBJ databases">
        <authorList>
            <person name="Gutierrez-Valencia J."/>
        </authorList>
    </citation>
    <scope>NUCLEOTIDE SEQUENCE</scope>
</reference>